<dbReference type="GO" id="GO:0032259">
    <property type="term" value="P:methylation"/>
    <property type="evidence" value="ECO:0007669"/>
    <property type="project" value="UniProtKB-KW"/>
</dbReference>
<dbReference type="PIRSF" id="PIRSF037567">
    <property type="entry name" value="MTTB_MeTrfase"/>
    <property type="match status" value="1"/>
</dbReference>
<keyword evidence="3 4" id="KW-0808">Transferase</keyword>
<dbReference type="Gene3D" id="3.20.20.480">
    <property type="entry name" value="Trimethylamine methyltransferase-like"/>
    <property type="match status" value="1"/>
</dbReference>
<comment type="similarity">
    <text evidence="1 4">Belongs to the trimethylamine methyltransferase family.</text>
</comment>
<dbReference type="GO" id="GO:0008168">
    <property type="term" value="F:methyltransferase activity"/>
    <property type="evidence" value="ECO:0007669"/>
    <property type="project" value="UniProtKB-KW"/>
</dbReference>
<evidence type="ECO:0000256" key="4">
    <source>
        <dbReference type="PIRNR" id="PIRNR037567"/>
    </source>
</evidence>
<reference evidence="6 7" key="1">
    <citation type="submission" date="2022-10" db="EMBL/GenBank/DDBJ databases">
        <title>Defluviimonas sp. nov., isolated from ocean surface sediments.</title>
        <authorList>
            <person name="He W."/>
            <person name="Wang L."/>
            <person name="Zhang D.-F."/>
        </authorList>
    </citation>
    <scope>NUCLEOTIDE SEQUENCE [LARGE SCALE GENOMIC DNA]</scope>
    <source>
        <strain evidence="6 7">WL0024</strain>
    </source>
</reference>
<dbReference type="InterPro" id="IPR038601">
    <property type="entry name" value="MttB-like_sf"/>
</dbReference>
<organism evidence="6 7">
    <name type="scientific">Albidovulum salinarum</name>
    <dbReference type="NCBI Taxonomy" id="2984153"/>
    <lineage>
        <taxon>Bacteria</taxon>
        <taxon>Pseudomonadati</taxon>
        <taxon>Pseudomonadota</taxon>
        <taxon>Alphaproteobacteria</taxon>
        <taxon>Rhodobacterales</taxon>
        <taxon>Paracoccaceae</taxon>
        <taxon>Albidovulum</taxon>
    </lineage>
</organism>
<dbReference type="InterPro" id="IPR010426">
    <property type="entry name" value="MTTB_MeTrfase"/>
</dbReference>
<keyword evidence="7" id="KW-1185">Reference proteome</keyword>
<dbReference type="EMBL" id="JAOVQO010000001">
    <property type="protein sequence ID" value="MCU9846577.1"/>
    <property type="molecule type" value="Genomic_DNA"/>
</dbReference>
<feature type="region of interest" description="Disordered" evidence="5">
    <location>
        <begin position="1"/>
        <end position="29"/>
    </location>
</feature>
<comment type="caution">
    <text evidence="6">The sequence shown here is derived from an EMBL/GenBank/DDBJ whole genome shotgun (WGS) entry which is preliminary data.</text>
</comment>
<sequence length="514" mass="55892">MASAPGRSDRQVGGRSRRRGSPASQPCSAPAYFTRKIPAYELLGEEGLVRLEEQADWILKEVGIRIIDDPATLDLLRQVGATVDGTRVRFDPGHVRSLCRTAPSEFTIHARNPARDVRIGGMNVVTAPTFGPPMVTDLDRGRRKGSIEDFRNFVKLGHVSPWIHHSGGSVCEPEDLPLNKRHLDMVEALVTLSDKPFCGTSSAPERALDSLKMAEIAFGAGRMARDCVVMAVVNVNSPLSFDHITTGVMKAFAEAGQATLMSPFMMAGAMSPVTQPAAIAQVHAECMAGIALYQIFRQGAPIVYGSFLTTLDLRTGAPTYGTPEANLSTFATCQLARRVGVPIRAGGRYTGSKAPDAQAMMESVNALNAGIMAGTNLILHAAGWIEGGMATSYEKYVMDLDHIGALGRQMQGLVLDDNQMGRDAYRETALGENFLGVDHTQRNFKAANYMSDLADTGPYEHWAEKGSLDMARRANRKWKDMLAAYERPPIDAAVAEEVAAFVARRKSEMPDEWY</sequence>
<evidence type="ECO:0000313" key="6">
    <source>
        <dbReference type="EMBL" id="MCU9846577.1"/>
    </source>
</evidence>
<keyword evidence="2 6" id="KW-0489">Methyltransferase</keyword>
<proteinExistence type="inferred from homology"/>
<evidence type="ECO:0000256" key="3">
    <source>
        <dbReference type="ARBA" id="ARBA00022679"/>
    </source>
</evidence>
<dbReference type="RefSeq" id="WP_263332300.1">
    <property type="nucleotide sequence ID" value="NZ_JAOVQO010000001.1"/>
</dbReference>
<dbReference type="Pfam" id="PF06253">
    <property type="entry name" value="MTTB"/>
    <property type="match status" value="1"/>
</dbReference>
<gene>
    <name evidence="6" type="ORF">OEZ60_00975</name>
</gene>
<accession>A0ABT2X0M7</accession>
<evidence type="ECO:0000313" key="7">
    <source>
        <dbReference type="Proteomes" id="UP001209535"/>
    </source>
</evidence>
<name>A0ABT2X0M7_9RHOB</name>
<protein>
    <recommendedName>
        <fullName evidence="4">Methyltransferase</fullName>
        <ecNumber evidence="4">2.1.1.-</ecNumber>
    </recommendedName>
</protein>
<evidence type="ECO:0000256" key="1">
    <source>
        <dbReference type="ARBA" id="ARBA00007137"/>
    </source>
</evidence>
<dbReference type="EC" id="2.1.1.-" evidence="4"/>
<evidence type="ECO:0000256" key="5">
    <source>
        <dbReference type="SAM" id="MobiDB-lite"/>
    </source>
</evidence>
<dbReference type="Proteomes" id="UP001209535">
    <property type="component" value="Unassembled WGS sequence"/>
</dbReference>
<evidence type="ECO:0000256" key="2">
    <source>
        <dbReference type="ARBA" id="ARBA00022603"/>
    </source>
</evidence>